<dbReference type="SUPFAM" id="SSF52402">
    <property type="entry name" value="Adenine nucleotide alpha hydrolases-like"/>
    <property type="match status" value="1"/>
</dbReference>
<dbReference type="OrthoDB" id="3424785at2"/>
<organism evidence="3 4">
    <name type="scientific">Actinomadura soli</name>
    <dbReference type="NCBI Taxonomy" id="2508997"/>
    <lineage>
        <taxon>Bacteria</taxon>
        <taxon>Bacillati</taxon>
        <taxon>Actinomycetota</taxon>
        <taxon>Actinomycetes</taxon>
        <taxon>Streptosporangiales</taxon>
        <taxon>Thermomonosporaceae</taxon>
        <taxon>Actinomadura</taxon>
    </lineage>
</organism>
<dbReference type="InterPro" id="IPR006015">
    <property type="entry name" value="Universal_stress_UspA"/>
</dbReference>
<dbReference type="PANTHER" id="PTHR46268">
    <property type="entry name" value="STRESS RESPONSE PROTEIN NHAX"/>
    <property type="match status" value="1"/>
</dbReference>
<evidence type="ECO:0000259" key="2">
    <source>
        <dbReference type="Pfam" id="PF00582"/>
    </source>
</evidence>
<accession>A0A5C4JJT0</accession>
<evidence type="ECO:0000313" key="4">
    <source>
        <dbReference type="Proteomes" id="UP000309174"/>
    </source>
</evidence>
<keyword evidence="4" id="KW-1185">Reference proteome</keyword>
<dbReference type="Pfam" id="PF00582">
    <property type="entry name" value="Usp"/>
    <property type="match status" value="1"/>
</dbReference>
<dbReference type="PANTHER" id="PTHR46268:SF6">
    <property type="entry name" value="UNIVERSAL STRESS PROTEIN UP12"/>
    <property type="match status" value="1"/>
</dbReference>
<feature type="domain" description="UspA" evidence="2">
    <location>
        <begin position="47"/>
        <end position="177"/>
    </location>
</feature>
<gene>
    <name evidence="3" type="ORF">ETD83_03075</name>
</gene>
<evidence type="ECO:0000313" key="3">
    <source>
        <dbReference type="EMBL" id="TMR06881.1"/>
    </source>
</evidence>
<protein>
    <submittedName>
        <fullName evidence="3">Universal stress protein</fullName>
    </submittedName>
</protein>
<dbReference type="PRINTS" id="PR01438">
    <property type="entry name" value="UNVRSLSTRESS"/>
</dbReference>
<comment type="caution">
    <text evidence="3">The sequence shown here is derived from an EMBL/GenBank/DDBJ whole genome shotgun (WGS) entry which is preliminary data.</text>
</comment>
<sequence length="178" mass="18693">MGFAVLGGHGAGGADTLPAASTAYEVVGHTPHPVVVVPEGRGRIRGPVVVGVDGSDRSAHALRFAFAEAALRGRQLRTVHVLSGKARPGNPADMRMPEKVRRLTAAVLAGRHAGNPDVDVTEEAHRGDPAEVLATLGDEAELLVVGARARDVFKEQLFGSVSRRVVHSARCPLAVVRR</sequence>
<evidence type="ECO:0000256" key="1">
    <source>
        <dbReference type="ARBA" id="ARBA00008791"/>
    </source>
</evidence>
<dbReference type="Proteomes" id="UP000309174">
    <property type="component" value="Unassembled WGS sequence"/>
</dbReference>
<dbReference type="InterPro" id="IPR006016">
    <property type="entry name" value="UspA"/>
</dbReference>
<proteinExistence type="inferred from homology"/>
<dbReference type="Gene3D" id="3.40.50.12370">
    <property type="match status" value="1"/>
</dbReference>
<name>A0A5C4JJT0_9ACTN</name>
<reference evidence="3 4" key="1">
    <citation type="submission" date="2019-05" db="EMBL/GenBank/DDBJ databases">
        <title>Draft genome sequence of Actinomadura sp. 14C53.</title>
        <authorList>
            <person name="Saricaoglu S."/>
            <person name="Isik K."/>
        </authorList>
    </citation>
    <scope>NUCLEOTIDE SEQUENCE [LARGE SCALE GENOMIC DNA]</scope>
    <source>
        <strain evidence="3 4">14C53</strain>
    </source>
</reference>
<comment type="similarity">
    <text evidence="1">Belongs to the universal stress protein A family.</text>
</comment>
<dbReference type="EMBL" id="VCKW01000008">
    <property type="protein sequence ID" value="TMR06881.1"/>
    <property type="molecule type" value="Genomic_DNA"/>
</dbReference>
<dbReference type="AlphaFoldDB" id="A0A5C4JJT0"/>